<proteinExistence type="predicted"/>
<dbReference type="OrthoDB" id="374045at2759"/>
<dbReference type="InterPro" id="IPR038763">
    <property type="entry name" value="DHH_sf"/>
</dbReference>
<name>A0A812TWT1_SYMPI</name>
<dbReference type="PANTHER" id="PTHR12112:SF39">
    <property type="entry name" value="EG:152A3.5 PROTEIN (FBGN0003116_PN PROTEIN)"/>
    <property type="match status" value="1"/>
</dbReference>
<evidence type="ECO:0000259" key="1">
    <source>
        <dbReference type="SMART" id="SM01131"/>
    </source>
</evidence>
<dbReference type="Proteomes" id="UP000649617">
    <property type="component" value="Unassembled WGS sequence"/>
</dbReference>
<dbReference type="SMART" id="SM01131">
    <property type="entry name" value="DHHA2"/>
    <property type="match status" value="1"/>
</dbReference>
<keyword evidence="3" id="KW-1185">Reference proteome</keyword>
<comment type="caution">
    <text evidence="2">The sequence shown here is derived from an EMBL/GenBank/DDBJ whole genome shotgun (WGS) entry which is preliminary data.</text>
</comment>
<feature type="domain" description="DHHA2" evidence="1">
    <location>
        <begin position="181"/>
        <end position="347"/>
    </location>
</feature>
<dbReference type="Gene3D" id="3.90.1640.10">
    <property type="entry name" value="inorganic pyrophosphatase (n-terminal core)"/>
    <property type="match status" value="1"/>
</dbReference>
<sequence>MARLLDSPDVQGVALAQIPREEFRLRGDALKLFKEAQSPVLTDGSPAGLRFWDEVDWPFVDTLADRTLVLTDHNKMTSQVAGHFEGKVEWVLDHHAGGIQYPDARNDIDEGLGSCCSLVTEQFLQRGSEKLSRELGTLLAGAILLDCRNFDEKEKKGTDRDRAALDALQGMIPDRGNIAWYKELMRARKDVSHLSIRELMLLDMKVVSLRGLNVAFASIFGTITEICAKAGRPSGVVEAGQALARDRGYQAVILLFSKDKALGKKALAFIPLDKCAEAEDLCSVIVKQMLGSPGSLPAELRQNPLYETQGLLETGFQLQLLEELTPLRVYSIKAEVSRKTVLPMATYAAL</sequence>
<gene>
    <name evidence="2" type="primary">Prune1</name>
    <name evidence="2" type="ORF">SPIL2461_LOCUS14493</name>
</gene>
<evidence type="ECO:0000313" key="2">
    <source>
        <dbReference type="EMBL" id="CAE7546222.1"/>
    </source>
</evidence>
<dbReference type="PANTHER" id="PTHR12112">
    <property type="entry name" value="BNIP - RELATED"/>
    <property type="match status" value="1"/>
</dbReference>
<dbReference type="Gene3D" id="3.10.310.20">
    <property type="entry name" value="DHHA2 domain"/>
    <property type="match status" value="1"/>
</dbReference>
<evidence type="ECO:0000313" key="3">
    <source>
        <dbReference type="Proteomes" id="UP000649617"/>
    </source>
</evidence>
<protein>
    <submittedName>
        <fullName evidence="2">Prune1 protein</fullName>
    </submittedName>
</protein>
<dbReference type="GO" id="GO:0004309">
    <property type="term" value="F:exopolyphosphatase activity"/>
    <property type="evidence" value="ECO:0007669"/>
    <property type="project" value="TreeGrafter"/>
</dbReference>
<dbReference type="InterPro" id="IPR038222">
    <property type="entry name" value="DHHA2_dom_sf"/>
</dbReference>
<dbReference type="EMBL" id="CAJNIZ010033558">
    <property type="protein sequence ID" value="CAE7546222.1"/>
    <property type="molecule type" value="Genomic_DNA"/>
</dbReference>
<dbReference type="Pfam" id="PF02833">
    <property type="entry name" value="DHHA2"/>
    <property type="match status" value="1"/>
</dbReference>
<organism evidence="2 3">
    <name type="scientific">Symbiodinium pilosum</name>
    <name type="common">Dinoflagellate</name>
    <dbReference type="NCBI Taxonomy" id="2952"/>
    <lineage>
        <taxon>Eukaryota</taxon>
        <taxon>Sar</taxon>
        <taxon>Alveolata</taxon>
        <taxon>Dinophyceae</taxon>
        <taxon>Suessiales</taxon>
        <taxon>Symbiodiniaceae</taxon>
        <taxon>Symbiodinium</taxon>
    </lineage>
</organism>
<accession>A0A812TWT1</accession>
<dbReference type="InterPro" id="IPR004097">
    <property type="entry name" value="DHHA2"/>
</dbReference>
<dbReference type="GO" id="GO:0005737">
    <property type="term" value="C:cytoplasm"/>
    <property type="evidence" value="ECO:0007669"/>
    <property type="project" value="InterPro"/>
</dbReference>
<reference evidence="2" key="1">
    <citation type="submission" date="2021-02" db="EMBL/GenBank/DDBJ databases">
        <authorList>
            <person name="Dougan E. K."/>
            <person name="Rhodes N."/>
            <person name="Thang M."/>
            <person name="Chan C."/>
        </authorList>
    </citation>
    <scope>NUCLEOTIDE SEQUENCE</scope>
</reference>
<dbReference type="SUPFAM" id="SSF64182">
    <property type="entry name" value="DHH phosphoesterases"/>
    <property type="match status" value="1"/>
</dbReference>
<dbReference type="AlphaFoldDB" id="A0A812TWT1"/>